<sequence length="80" mass="8708">MPMIDLPYISNYIDTIAGGPHAAIAFTYAAHLVLHPITFYVHKVAKIRQSVVSLLSRAPETTVIIKSGNTAGIKVRPVHD</sequence>
<organism evidence="2 3">
    <name type="scientific">Labeo rohita</name>
    <name type="common">Indian major carp</name>
    <name type="synonym">Cyprinus rohita</name>
    <dbReference type="NCBI Taxonomy" id="84645"/>
    <lineage>
        <taxon>Eukaryota</taxon>
        <taxon>Metazoa</taxon>
        <taxon>Chordata</taxon>
        <taxon>Craniata</taxon>
        <taxon>Vertebrata</taxon>
        <taxon>Euteleostomi</taxon>
        <taxon>Actinopterygii</taxon>
        <taxon>Neopterygii</taxon>
        <taxon>Teleostei</taxon>
        <taxon>Ostariophysi</taxon>
        <taxon>Cypriniformes</taxon>
        <taxon>Cyprinidae</taxon>
        <taxon>Labeoninae</taxon>
        <taxon>Labeonini</taxon>
        <taxon>Labeo</taxon>
    </lineage>
</organism>
<evidence type="ECO:0000259" key="1">
    <source>
        <dbReference type="Pfam" id="PF24536"/>
    </source>
</evidence>
<dbReference type="PANTHER" id="PTHR16165">
    <property type="entry name" value="NXPE FAMILY MEMBER"/>
    <property type="match status" value="1"/>
</dbReference>
<dbReference type="PANTHER" id="PTHR16165:SF23">
    <property type="entry name" value="NEUREXOPHILIN AND PC-ESTERASE DOMAIN FAMILY, MEMBER 5"/>
    <property type="match status" value="1"/>
</dbReference>
<name>A0A498NN75_LABRO</name>
<evidence type="ECO:0000313" key="2">
    <source>
        <dbReference type="EMBL" id="RXN32987.1"/>
    </source>
</evidence>
<keyword evidence="3" id="KW-1185">Reference proteome</keyword>
<proteinExistence type="predicted"/>
<gene>
    <name evidence="2" type="ORF">ROHU_015883</name>
</gene>
<evidence type="ECO:0000313" key="3">
    <source>
        <dbReference type="Proteomes" id="UP000290572"/>
    </source>
</evidence>
<dbReference type="Pfam" id="PF24536">
    <property type="entry name" value="NXPE4_C"/>
    <property type="match status" value="1"/>
</dbReference>
<dbReference type="AlphaFoldDB" id="A0A498NN75"/>
<reference evidence="2 3" key="1">
    <citation type="submission" date="2018-03" db="EMBL/GenBank/DDBJ databases">
        <title>Draft genome sequence of Rohu Carp (Labeo rohita).</title>
        <authorList>
            <person name="Das P."/>
            <person name="Kushwaha B."/>
            <person name="Joshi C.G."/>
            <person name="Kumar D."/>
            <person name="Nagpure N.S."/>
            <person name="Sahoo L."/>
            <person name="Das S.P."/>
            <person name="Bit A."/>
            <person name="Patnaik S."/>
            <person name="Meher P.K."/>
            <person name="Jayasankar P."/>
            <person name="Koringa P.G."/>
            <person name="Patel N.V."/>
            <person name="Hinsu A.T."/>
            <person name="Kumar R."/>
            <person name="Pandey M."/>
            <person name="Agarwal S."/>
            <person name="Srivastava S."/>
            <person name="Singh M."/>
            <person name="Iquebal M.A."/>
            <person name="Jaiswal S."/>
            <person name="Angadi U.B."/>
            <person name="Kumar N."/>
            <person name="Raza M."/>
            <person name="Shah T.M."/>
            <person name="Rai A."/>
            <person name="Jena J.K."/>
        </authorList>
    </citation>
    <scope>NUCLEOTIDE SEQUENCE [LARGE SCALE GENOMIC DNA]</scope>
    <source>
        <strain evidence="2">DASCIFA01</strain>
        <tissue evidence="2">Testis</tissue>
    </source>
</reference>
<dbReference type="Proteomes" id="UP000290572">
    <property type="component" value="Unassembled WGS sequence"/>
</dbReference>
<comment type="caution">
    <text evidence="2">The sequence shown here is derived from an EMBL/GenBank/DDBJ whole genome shotgun (WGS) entry which is preliminary data.</text>
</comment>
<accession>A0A498NN75</accession>
<dbReference type="InterPro" id="IPR057106">
    <property type="entry name" value="NXPE4_C"/>
</dbReference>
<protein>
    <submittedName>
        <fullName evidence="2">NXPE family member 3-like protein</fullName>
    </submittedName>
</protein>
<dbReference type="EMBL" id="QBIY01011305">
    <property type="protein sequence ID" value="RXN32987.1"/>
    <property type="molecule type" value="Genomic_DNA"/>
</dbReference>
<feature type="domain" description="NXPE C-terminal" evidence="1">
    <location>
        <begin position="3"/>
        <end position="74"/>
    </location>
</feature>